<proteinExistence type="predicted"/>
<dbReference type="Proteomes" id="UP000219068">
    <property type="component" value="Unassembled WGS sequence"/>
</dbReference>
<accession>A0A285TWX5</accession>
<sequence length="231" mass="25480">MGEPQSSKSVPYATFSSFINFSNKLREDGVPNRVDKSVFGAASGSVIYSTISALKSLDLINESGVPSQEFVDFINSSDEERKQKLKEILRVGYSSLWDSSIDLETATADQFNEHLREVYDVKGSTIDKSAAFFISAANFAEIPLSAHLKARKPIASSSSSKKSSKQRRKSNGNDVKAENELLVPPVIPAKPLEHQLVDLMTQDDLDDDVKDAIWKLVQYLTAKRAKGSVFD</sequence>
<feature type="region of interest" description="Disordered" evidence="1">
    <location>
        <begin position="153"/>
        <end position="177"/>
    </location>
</feature>
<gene>
    <name evidence="2" type="ORF">SAMN05428964_107125</name>
</gene>
<evidence type="ECO:0000256" key="1">
    <source>
        <dbReference type="SAM" id="MobiDB-lite"/>
    </source>
</evidence>
<dbReference type="EMBL" id="OBMM01000007">
    <property type="protein sequence ID" value="SOC29375.1"/>
    <property type="molecule type" value="Genomic_DNA"/>
</dbReference>
<protein>
    <submittedName>
        <fullName evidence="2">Uncharacterized protein</fullName>
    </submittedName>
</protein>
<reference evidence="2 3" key="1">
    <citation type="submission" date="2017-08" db="EMBL/GenBank/DDBJ databases">
        <authorList>
            <person name="de Groot N.N."/>
        </authorList>
    </citation>
    <scope>NUCLEOTIDE SEQUENCE [LARGE SCALE GENOMIC DNA]</scope>
    <source>
        <strain evidence="2 3">USBA 78</strain>
    </source>
</reference>
<evidence type="ECO:0000313" key="2">
    <source>
        <dbReference type="EMBL" id="SOC29375.1"/>
    </source>
</evidence>
<dbReference type="InterPro" id="IPR035235">
    <property type="entry name" value="DUF5343"/>
</dbReference>
<dbReference type="RefSeq" id="WP_097053291.1">
    <property type="nucleotide sequence ID" value="NZ_OBMM01000007.1"/>
</dbReference>
<name>A0A285TWX5_9PROT</name>
<dbReference type="AlphaFoldDB" id="A0A285TWX5"/>
<evidence type="ECO:0000313" key="3">
    <source>
        <dbReference type="Proteomes" id="UP000219068"/>
    </source>
</evidence>
<dbReference type="Pfam" id="PF17278">
    <property type="entry name" value="DUF5343"/>
    <property type="match status" value="1"/>
</dbReference>
<organism evidence="2 3">
    <name type="scientific">Thalassospira xiamenensis</name>
    <dbReference type="NCBI Taxonomy" id="220697"/>
    <lineage>
        <taxon>Bacteria</taxon>
        <taxon>Pseudomonadati</taxon>
        <taxon>Pseudomonadota</taxon>
        <taxon>Alphaproteobacteria</taxon>
        <taxon>Rhodospirillales</taxon>
        <taxon>Thalassospiraceae</taxon>
        <taxon>Thalassospira</taxon>
    </lineage>
</organism>